<comment type="caution">
    <text evidence="2">The sequence shown here is derived from an EMBL/GenBank/DDBJ whole genome shotgun (WGS) entry which is preliminary data.</text>
</comment>
<keyword evidence="3" id="KW-1185">Reference proteome</keyword>
<evidence type="ECO:0000256" key="1">
    <source>
        <dbReference type="SAM" id="Phobius"/>
    </source>
</evidence>
<sequence>LAKVKEGIEKRKRERETQQRGWFDQFPWLITSISTIAGPLVIIFLILTFGPCILNKMVNLIKLRLEAAHLMTFKETDIDANKHLLKEDPNLKAAREAITK</sequence>
<name>A0A7L3PSV5_9DEND</name>
<accession>A0A7L3PSV5</accession>
<dbReference type="PANTHER" id="PTHR10424:SF82">
    <property type="entry name" value="ENVELOPE GLYCOPROTEIN-RELATED"/>
    <property type="match status" value="1"/>
</dbReference>
<dbReference type="InterPro" id="IPR018154">
    <property type="entry name" value="TLV/ENV_coat_polyprotein"/>
</dbReference>
<keyword evidence="1" id="KW-1133">Transmembrane helix</keyword>
<feature type="non-terminal residue" evidence="2">
    <location>
        <position position="1"/>
    </location>
</feature>
<dbReference type="Pfam" id="PF00429">
    <property type="entry name" value="TLV_coat"/>
    <property type="match status" value="1"/>
</dbReference>
<dbReference type="AlphaFoldDB" id="A0A7L3PSV5"/>
<dbReference type="PANTHER" id="PTHR10424">
    <property type="entry name" value="VIRAL ENVELOPE PROTEIN"/>
    <property type="match status" value="1"/>
</dbReference>
<evidence type="ECO:0000313" key="2">
    <source>
        <dbReference type="EMBL" id="NXU93512.1"/>
    </source>
</evidence>
<gene>
    <name evidence="2" type="primary">Env1_5</name>
    <name evidence="2" type="ORF">XIPELE_R14390</name>
</gene>
<evidence type="ECO:0000313" key="3">
    <source>
        <dbReference type="Proteomes" id="UP000551443"/>
    </source>
</evidence>
<feature type="transmembrane region" description="Helical" evidence="1">
    <location>
        <begin position="28"/>
        <end position="54"/>
    </location>
</feature>
<organism evidence="2 3">
    <name type="scientific">Xiphorhynchus elegans</name>
    <name type="common">elegant woodcreeper</name>
    <dbReference type="NCBI Taxonomy" id="269412"/>
    <lineage>
        <taxon>Eukaryota</taxon>
        <taxon>Metazoa</taxon>
        <taxon>Chordata</taxon>
        <taxon>Craniata</taxon>
        <taxon>Vertebrata</taxon>
        <taxon>Euteleostomi</taxon>
        <taxon>Archelosauria</taxon>
        <taxon>Archosauria</taxon>
        <taxon>Dinosauria</taxon>
        <taxon>Saurischia</taxon>
        <taxon>Theropoda</taxon>
        <taxon>Coelurosauria</taxon>
        <taxon>Aves</taxon>
        <taxon>Neognathae</taxon>
        <taxon>Neoaves</taxon>
        <taxon>Telluraves</taxon>
        <taxon>Australaves</taxon>
        <taxon>Passeriformes</taxon>
        <taxon>Dendrocolaptidae</taxon>
        <taxon>Xiphorhynchus</taxon>
    </lineage>
</organism>
<feature type="non-terminal residue" evidence="2">
    <location>
        <position position="100"/>
    </location>
</feature>
<proteinExistence type="predicted"/>
<dbReference type="Proteomes" id="UP000551443">
    <property type="component" value="Unassembled WGS sequence"/>
</dbReference>
<keyword evidence="1" id="KW-0472">Membrane</keyword>
<dbReference type="EMBL" id="VZUH01081674">
    <property type="protein sequence ID" value="NXU93512.1"/>
    <property type="molecule type" value="Genomic_DNA"/>
</dbReference>
<reference evidence="2 3" key="1">
    <citation type="submission" date="2019-09" db="EMBL/GenBank/DDBJ databases">
        <title>Bird 10,000 Genomes (B10K) Project - Family phase.</title>
        <authorList>
            <person name="Zhang G."/>
        </authorList>
    </citation>
    <scope>NUCLEOTIDE SEQUENCE [LARGE SCALE GENOMIC DNA]</scope>
    <source>
        <strain evidence="2">OUT-0059</strain>
        <tissue evidence="2">Muscle</tissue>
    </source>
</reference>
<keyword evidence="1" id="KW-0812">Transmembrane</keyword>
<protein>
    <submittedName>
        <fullName evidence="2">ENV1 protein</fullName>
    </submittedName>
</protein>